<dbReference type="GO" id="GO:0050549">
    <property type="term" value="F:cyclohexyl-isocyanide hydratase activity"/>
    <property type="evidence" value="ECO:0007669"/>
    <property type="project" value="UniProtKB-EC"/>
</dbReference>
<organism evidence="2 3">
    <name type="scientific">Paenibacillus harenae</name>
    <dbReference type="NCBI Taxonomy" id="306543"/>
    <lineage>
        <taxon>Bacteria</taxon>
        <taxon>Bacillati</taxon>
        <taxon>Bacillota</taxon>
        <taxon>Bacilli</taxon>
        <taxon>Bacillales</taxon>
        <taxon>Paenibacillaceae</taxon>
        <taxon>Paenibacillus</taxon>
    </lineage>
</organism>
<proteinExistence type="predicted"/>
<name>A0ABT9U559_PAEHA</name>
<dbReference type="EC" id="4.2.1.103" evidence="2"/>
<dbReference type="PANTHER" id="PTHR43130:SF2">
    <property type="entry name" value="DJ-1_PFPI DOMAIN-CONTAINING PROTEIN"/>
    <property type="match status" value="1"/>
</dbReference>
<protein>
    <submittedName>
        <fullName evidence="2">Cyclohexyl-isocyanide hydratase</fullName>
        <ecNumber evidence="2">4.2.1.103</ecNumber>
    </submittedName>
</protein>
<feature type="domain" description="DJ-1/PfpI" evidence="1">
    <location>
        <begin position="2"/>
        <end position="166"/>
    </location>
</feature>
<dbReference type="RefSeq" id="WP_307206140.1">
    <property type="nucleotide sequence ID" value="NZ_JAUSSU010000008.1"/>
</dbReference>
<dbReference type="Proteomes" id="UP001229346">
    <property type="component" value="Unassembled WGS sequence"/>
</dbReference>
<dbReference type="SUPFAM" id="SSF52317">
    <property type="entry name" value="Class I glutamine amidotransferase-like"/>
    <property type="match status" value="1"/>
</dbReference>
<keyword evidence="3" id="KW-1185">Reference proteome</keyword>
<dbReference type="Pfam" id="PF01965">
    <property type="entry name" value="DJ-1_PfpI"/>
    <property type="match status" value="1"/>
</dbReference>
<dbReference type="InterPro" id="IPR002818">
    <property type="entry name" value="DJ-1/PfpI"/>
</dbReference>
<dbReference type="PANTHER" id="PTHR43130">
    <property type="entry name" value="ARAC-FAMILY TRANSCRIPTIONAL REGULATOR"/>
    <property type="match status" value="1"/>
</dbReference>
<dbReference type="EMBL" id="JAUSSU010000008">
    <property type="protein sequence ID" value="MDQ0114763.1"/>
    <property type="molecule type" value="Genomic_DNA"/>
</dbReference>
<dbReference type="InterPro" id="IPR029062">
    <property type="entry name" value="Class_I_gatase-like"/>
</dbReference>
<evidence type="ECO:0000259" key="1">
    <source>
        <dbReference type="Pfam" id="PF01965"/>
    </source>
</evidence>
<accession>A0ABT9U559</accession>
<evidence type="ECO:0000313" key="3">
    <source>
        <dbReference type="Proteomes" id="UP001229346"/>
    </source>
</evidence>
<keyword evidence="2" id="KW-0456">Lyase</keyword>
<comment type="caution">
    <text evidence="2">The sequence shown here is derived from an EMBL/GenBank/DDBJ whole genome shotgun (WGS) entry which is preliminary data.</text>
</comment>
<gene>
    <name evidence="2" type="ORF">J2T15_004219</name>
</gene>
<reference evidence="2 3" key="1">
    <citation type="submission" date="2023-07" db="EMBL/GenBank/DDBJ databases">
        <title>Sorghum-associated microbial communities from plants grown in Nebraska, USA.</title>
        <authorList>
            <person name="Schachtman D."/>
        </authorList>
    </citation>
    <scope>NUCLEOTIDE SEQUENCE [LARGE SCALE GENOMIC DNA]</scope>
    <source>
        <strain evidence="2 3">CC482</strain>
    </source>
</reference>
<dbReference type="InterPro" id="IPR052158">
    <property type="entry name" value="INH-QAR"/>
</dbReference>
<sequence length="190" mass="20946">MRLAFILFDDMTMLDFSGFHNAVTWLKKRGLVEDMAWDYCATKEEISDDRGMRVKVDLVLPHLGHYDVVFLPGGMGTRRLVSDATFIDWLRTAEEAAYKASVCTGAVLLGAAGLLTGKRATTNPNAIELLVPYCGTAVRERYVQDGRVFTGGGITASVDLGLFFIESIWGEAVAADIQQAMDYPYYKSLA</sequence>
<dbReference type="Gene3D" id="3.40.50.880">
    <property type="match status" value="1"/>
</dbReference>
<evidence type="ECO:0000313" key="2">
    <source>
        <dbReference type="EMBL" id="MDQ0114763.1"/>
    </source>
</evidence>
<dbReference type="CDD" id="cd03139">
    <property type="entry name" value="GATase1_PfpI_2"/>
    <property type="match status" value="1"/>
</dbReference>